<dbReference type="SUPFAM" id="SSF51556">
    <property type="entry name" value="Metallo-dependent hydrolases"/>
    <property type="match status" value="1"/>
</dbReference>
<dbReference type="PANTHER" id="PTHR43135">
    <property type="entry name" value="ALPHA-D-RIBOSE 1-METHYLPHOSPHONATE 5-TRIPHOSPHATE DIPHOSPHATASE"/>
    <property type="match status" value="1"/>
</dbReference>
<reference evidence="3 4" key="2">
    <citation type="journal article" date="2003" name="DNA Res.">
        <title>Complete genome structure of Gloeobacter violaceus PCC 7421, a cyanobacterium that lacks thylakoids (supplement).</title>
        <authorList>
            <person name="Nakamura Y."/>
            <person name="Kaneko T."/>
            <person name="Sato S."/>
            <person name="Mimuro M."/>
            <person name="Miyashita H."/>
            <person name="Tsuchiya T."/>
            <person name="Sasamoto S."/>
            <person name="Watanabe A."/>
            <person name="Kawashima K."/>
            <person name="Kishida Y."/>
            <person name="Kiyokawa C."/>
            <person name="Kohara M."/>
            <person name="Matsumoto M."/>
            <person name="Matsuno A."/>
            <person name="Nakazaki N."/>
            <person name="Shimpo S."/>
            <person name="Takeuchi C."/>
            <person name="Yamada M."/>
            <person name="Tabata S."/>
        </authorList>
    </citation>
    <scope>NUCLEOTIDE SEQUENCE [LARGE SCALE GENOMIC DNA]</scope>
    <source>
        <strain evidence="4">ATCC 29082 / PCC 7421</strain>
    </source>
</reference>
<dbReference type="PATRIC" id="fig|251221.4.peg.3201"/>
<protein>
    <submittedName>
        <fullName evidence="3">Gll3171 protein</fullName>
    </submittedName>
</protein>
<evidence type="ECO:0000256" key="1">
    <source>
        <dbReference type="SAM" id="SignalP"/>
    </source>
</evidence>
<dbReference type="Pfam" id="PF01979">
    <property type="entry name" value="Amidohydro_1"/>
    <property type="match status" value="1"/>
</dbReference>
<feature type="chain" id="PRO_5004289132" evidence="1">
    <location>
        <begin position="29"/>
        <end position="445"/>
    </location>
</feature>
<organism evidence="3 4">
    <name type="scientific">Gloeobacter violaceus (strain ATCC 29082 / PCC 7421)</name>
    <dbReference type="NCBI Taxonomy" id="251221"/>
    <lineage>
        <taxon>Bacteria</taxon>
        <taxon>Bacillati</taxon>
        <taxon>Cyanobacteriota</taxon>
        <taxon>Cyanophyceae</taxon>
        <taxon>Gloeobacterales</taxon>
        <taxon>Gloeobacteraceae</taxon>
        <taxon>Gloeobacter</taxon>
    </lineage>
</organism>
<dbReference type="EnsemblBacteria" id="BAC91112">
    <property type="protein sequence ID" value="BAC91112"/>
    <property type="gene ID" value="BAC91112"/>
</dbReference>
<dbReference type="EMBL" id="BA000045">
    <property type="protein sequence ID" value="BAC91112.1"/>
    <property type="molecule type" value="Genomic_DNA"/>
</dbReference>
<sequence>MDKAVLPWGRWLLGPLLGLVLASGPVAAQGPDQNYAFVGGRWFNGRGFEKKTVYAVGGRFTFERPAKVDSTVDLQNRYVVPPFGEAHTHRLSDPREVEAGIADYLRDGIFYAKIPNDIPLSSAAARERLNRPDSVDAVYAHGGLTATGGHPMRLYAFLAQSKYIEITEPKKLDGQAYHVVDSEADLERKWPQILAGKPDFIKTYLLYSEEFNKRKDDKRYFGAKGLDPRLLGRIVEKAHRAGLQVVTHIETAADFRSAVAAGVDEIAHLPGYWFGPPEWPMPPAAFELTREDAQLARRNNVAVVTTTLVTDGLVKDKAQAEQIQAVQKRNLRLLKEAGVPLVIGSDAFGATSLQEALKLNTLGSFDRLELLKSLCESTPQNIFPRRKIGVIAEGYEASFLVLEADPLVDFGNVKKIARRFKQGRWVELSAAGGEKRSEAAPSHAH</sequence>
<feature type="domain" description="Amidohydrolase-related" evidence="2">
    <location>
        <begin position="222"/>
        <end position="426"/>
    </location>
</feature>
<dbReference type="RefSeq" id="WP_011143163.1">
    <property type="nucleotide sequence ID" value="NC_005125.1"/>
</dbReference>
<accession>Q7NGJ8</accession>
<name>Q7NGJ8_GLOVI</name>
<dbReference type="OrthoDB" id="9765769at2"/>
<dbReference type="SUPFAM" id="SSF51338">
    <property type="entry name" value="Composite domain of metallo-dependent hydrolases"/>
    <property type="match status" value="1"/>
</dbReference>
<feature type="signal peptide" evidence="1">
    <location>
        <begin position="1"/>
        <end position="28"/>
    </location>
</feature>
<evidence type="ECO:0000313" key="4">
    <source>
        <dbReference type="Proteomes" id="UP000000557"/>
    </source>
</evidence>
<dbReference type="InterPro" id="IPR051781">
    <property type="entry name" value="Metallo-dep_Hydrolase"/>
</dbReference>
<proteinExistence type="predicted"/>
<keyword evidence="4" id="KW-1185">Reference proteome</keyword>
<dbReference type="InterPro" id="IPR011059">
    <property type="entry name" value="Metal-dep_hydrolase_composite"/>
</dbReference>
<gene>
    <name evidence="3" type="ordered locus">gll3171</name>
</gene>
<evidence type="ECO:0000313" key="3">
    <source>
        <dbReference type="EMBL" id="BAC91112.1"/>
    </source>
</evidence>
<dbReference type="HOGENOM" id="CLU_582270_0_0_3"/>
<dbReference type="STRING" id="251221.gene:10760677"/>
<dbReference type="PANTHER" id="PTHR43135:SF3">
    <property type="entry name" value="ALPHA-D-RIBOSE 1-METHYLPHOSPHONATE 5-TRIPHOSPHATE DIPHOSPHATASE"/>
    <property type="match status" value="1"/>
</dbReference>
<reference evidence="3 4" key="1">
    <citation type="journal article" date="2003" name="DNA Res.">
        <title>Complete genome structure of Gloeobacter violaceus PCC 7421, a cyanobacterium that lacks thylakoids.</title>
        <authorList>
            <person name="Nakamura Y."/>
            <person name="Kaneko T."/>
            <person name="Sato S."/>
            <person name="Mimuro M."/>
            <person name="Miyashita H."/>
            <person name="Tsuchiya T."/>
            <person name="Sasamoto S."/>
            <person name="Watanabe A."/>
            <person name="Kawashima K."/>
            <person name="Kishida Y."/>
            <person name="Kiyokawa C."/>
            <person name="Kohara M."/>
            <person name="Matsumoto M."/>
            <person name="Matsuno A."/>
            <person name="Nakazaki N."/>
            <person name="Shimpo S."/>
            <person name="Takeuchi C."/>
            <person name="Yamada M."/>
            <person name="Tabata S."/>
        </authorList>
    </citation>
    <scope>NUCLEOTIDE SEQUENCE [LARGE SCALE GENOMIC DNA]</scope>
    <source>
        <strain evidence="4">ATCC 29082 / PCC 7421</strain>
    </source>
</reference>
<dbReference type="Gene3D" id="2.30.40.10">
    <property type="entry name" value="Urease, subunit C, domain 1"/>
    <property type="match status" value="1"/>
</dbReference>
<dbReference type="eggNOG" id="COG1228">
    <property type="taxonomic scope" value="Bacteria"/>
</dbReference>
<evidence type="ECO:0000259" key="2">
    <source>
        <dbReference type="Pfam" id="PF01979"/>
    </source>
</evidence>
<dbReference type="InterPro" id="IPR006680">
    <property type="entry name" value="Amidohydro-rel"/>
</dbReference>
<keyword evidence="1" id="KW-0732">Signal</keyword>
<dbReference type="AlphaFoldDB" id="Q7NGJ8"/>
<dbReference type="KEGG" id="gvi:gll3171"/>
<dbReference type="InParanoid" id="Q7NGJ8"/>
<dbReference type="Proteomes" id="UP000000557">
    <property type="component" value="Chromosome"/>
</dbReference>
<dbReference type="Gene3D" id="3.20.20.140">
    <property type="entry name" value="Metal-dependent hydrolases"/>
    <property type="match status" value="1"/>
</dbReference>
<dbReference type="GO" id="GO:0016810">
    <property type="term" value="F:hydrolase activity, acting on carbon-nitrogen (but not peptide) bonds"/>
    <property type="evidence" value="ECO:0007669"/>
    <property type="project" value="InterPro"/>
</dbReference>
<dbReference type="InterPro" id="IPR032466">
    <property type="entry name" value="Metal_Hydrolase"/>
</dbReference>